<evidence type="ECO:0000313" key="2">
    <source>
        <dbReference type="EMBL" id="MCU5783191.1"/>
    </source>
</evidence>
<comment type="caution">
    <text evidence="2">The sequence shown here is derived from an EMBL/GenBank/DDBJ whole genome shotgun (WGS) entry which is preliminary data.</text>
</comment>
<dbReference type="RefSeq" id="WP_262460783.1">
    <property type="nucleotide sequence ID" value="NZ_ARXS01000013.1"/>
</dbReference>
<feature type="signal peptide" evidence="1">
    <location>
        <begin position="1"/>
        <end position="18"/>
    </location>
</feature>
<reference evidence="2" key="1">
    <citation type="submission" date="2012-09" db="EMBL/GenBank/DDBJ databases">
        <title>Genome Sequence of alkane-degrading Bacterium Alcanivorax balearicus MACL04.</title>
        <authorList>
            <person name="Lai Q."/>
            <person name="Shao Z."/>
        </authorList>
    </citation>
    <scope>NUCLEOTIDE SEQUENCE</scope>
    <source>
        <strain evidence="2">MACL04</strain>
    </source>
</reference>
<gene>
    <name evidence="2" type="ORF">MA04_02491</name>
</gene>
<feature type="chain" id="PRO_5045092168" description="Lipoprotein" evidence="1">
    <location>
        <begin position="19"/>
        <end position="274"/>
    </location>
</feature>
<evidence type="ECO:0000313" key="3">
    <source>
        <dbReference type="Proteomes" id="UP001064106"/>
    </source>
</evidence>
<accession>A0ABT2R094</accession>
<dbReference type="PROSITE" id="PS51257">
    <property type="entry name" value="PROKAR_LIPOPROTEIN"/>
    <property type="match status" value="1"/>
</dbReference>
<dbReference type="Proteomes" id="UP001064106">
    <property type="component" value="Unassembled WGS sequence"/>
</dbReference>
<name>A0ABT2R094_9GAMM</name>
<organism evidence="2 3">
    <name type="scientific">Alloalcanivorax balearicus MACL04</name>
    <dbReference type="NCBI Taxonomy" id="1177182"/>
    <lineage>
        <taxon>Bacteria</taxon>
        <taxon>Pseudomonadati</taxon>
        <taxon>Pseudomonadota</taxon>
        <taxon>Gammaproteobacteria</taxon>
        <taxon>Oceanospirillales</taxon>
        <taxon>Alcanivoracaceae</taxon>
        <taxon>Alloalcanivorax</taxon>
    </lineage>
</organism>
<proteinExistence type="predicted"/>
<evidence type="ECO:0000256" key="1">
    <source>
        <dbReference type="SAM" id="SignalP"/>
    </source>
</evidence>
<keyword evidence="1" id="KW-0732">Signal</keyword>
<evidence type="ECO:0008006" key="4">
    <source>
        <dbReference type="Google" id="ProtNLM"/>
    </source>
</evidence>
<sequence length="274" mass="29272">MKKFLLLASMLSICLSIAACSDGGGKSDQPSTQAPVSPTAIMSEDVRLNAEVTRTDNGRLLVSGKTNLPDKTSLLVTLSNEAVGYTAQDKATVIDGRFSAGPFSQQSRGLEAGQYTAEIVMPIPRVQPTEVQSVIGDVGQHLTGELVQDSSVGEKVVKHSVSYTLGSEGSIQQAQSDHASLVSEVREEIEHLLMAGLGMEQYRNTDDLSALKVCGEKMRVNQERAKKVRERADTLPISQISLKVASVDVHPCVSCSGTALEACERVKEALDGEL</sequence>
<protein>
    <recommendedName>
        <fullName evidence="4">Lipoprotein</fullName>
    </recommendedName>
</protein>
<keyword evidence="3" id="KW-1185">Reference proteome</keyword>
<dbReference type="EMBL" id="ARXS01000013">
    <property type="protein sequence ID" value="MCU5783191.1"/>
    <property type="molecule type" value="Genomic_DNA"/>
</dbReference>